<organism evidence="2 3">
    <name type="scientific">Carnegiea gigantea</name>
    <dbReference type="NCBI Taxonomy" id="171969"/>
    <lineage>
        <taxon>Eukaryota</taxon>
        <taxon>Viridiplantae</taxon>
        <taxon>Streptophyta</taxon>
        <taxon>Embryophyta</taxon>
        <taxon>Tracheophyta</taxon>
        <taxon>Spermatophyta</taxon>
        <taxon>Magnoliopsida</taxon>
        <taxon>eudicotyledons</taxon>
        <taxon>Gunneridae</taxon>
        <taxon>Pentapetalae</taxon>
        <taxon>Caryophyllales</taxon>
        <taxon>Cactineae</taxon>
        <taxon>Cactaceae</taxon>
        <taxon>Cactoideae</taxon>
        <taxon>Echinocereeae</taxon>
        <taxon>Carnegiea</taxon>
    </lineage>
</organism>
<accession>A0A9Q1GSY6</accession>
<feature type="region of interest" description="Disordered" evidence="1">
    <location>
        <begin position="212"/>
        <end position="240"/>
    </location>
</feature>
<feature type="compositionally biased region" description="Pro residues" evidence="1">
    <location>
        <begin position="100"/>
        <end position="110"/>
    </location>
</feature>
<evidence type="ECO:0000313" key="3">
    <source>
        <dbReference type="Proteomes" id="UP001153076"/>
    </source>
</evidence>
<evidence type="ECO:0000313" key="2">
    <source>
        <dbReference type="EMBL" id="KAJ8424043.1"/>
    </source>
</evidence>
<reference evidence="2" key="1">
    <citation type="submission" date="2022-04" db="EMBL/GenBank/DDBJ databases">
        <title>Carnegiea gigantea Genome sequencing and assembly v2.</title>
        <authorList>
            <person name="Copetti D."/>
            <person name="Sanderson M.J."/>
            <person name="Burquez A."/>
            <person name="Wojciechowski M.F."/>
        </authorList>
    </citation>
    <scope>NUCLEOTIDE SEQUENCE</scope>
    <source>
        <strain evidence="2">SGP5-SGP5p</strain>
        <tissue evidence="2">Aerial part</tissue>
    </source>
</reference>
<feature type="compositionally biased region" description="Polar residues" evidence="1">
    <location>
        <begin position="143"/>
        <end position="162"/>
    </location>
</feature>
<name>A0A9Q1GSY6_9CARY</name>
<proteinExistence type="predicted"/>
<gene>
    <name evidence="2" type="ORF">Cgig2_023228</name>
</gene>
<dbReference type="AlphaFoldDB" id="A0A9Q1GSY6"/>
<sequence>MSIQEKRRGATYRALHYPHAPSPQKPRPQHLRGCGLILCVFTSAGTMDKLHILRPPDARPHSGGKPENSYLPETLGPTSPRLCLNTRGYQRGPAGNLAPWPGPPFPPPRPHQPRPLQAPTLAGIPSQLSPPPERMPQPLLLSPQGSESPGVTKSQNLTRSCTSKNLGAESALMKLVDARWVIRREPPAAWEVAPTKGRLVPKGRDCDPQMTDFPIAEGQTVRPPLTPPAKRWRPRPHPDGPQSVIASGPALPFLFSPVLGISYHLLRSGIPNLEDRQPSPCLLYIKQKGRSKGRRRRERNRSQTTLTWRANSKAPYHWTCSSSSQDLHRLNCLSYKLRDRPRLIILPYVKLQVSGRLSLLGRGLPKEVPHRFALVPIRNISLT</sequence>
<protein>
    <submittedName>
        <fullName evidence="2">Uncharacterized protein</fullName>
    </submittedName>
</protein>
<feature type="region of interest" description="Disordered" evidence="1">
    <location>
        <begin position="1"/>
        <end position="29"/>
    </location>
</feature>
<dbReference type="Proteomes" id="UP001153076">
    <property type="component" value="Unassembled WGS sequence"/>
</dbReference>
<evidence type="ECO:0000256" key="1">
    <source>
        <dbReference type="SAM" id="MobiDB-lite"/>
    </source>
</evidence>
<keyword evidence="3" id="KW-1185">Reference proteome</keyword>
<feature type="region of interest" description="Disordered" evidence="1">
    <location>
        <begin position="54"/>
        <end position="162"/>
    </location>
</feature>
<comment type="caution">
    <text evidence="2">The sequence shown here is derived from an EMBL/GenBank/DDBJ whole genome shotgun (WGS) entry which is preliminary data.</text>
</comment>
<dbReference type="EMBL" id="JAKOGI010001795">
    <property type="protein sequence ID" value="KAJ8424043.1"/>
    <property type="molecule type" value="Genomic_DNA"/>
</dbReference>